<dbReference type="InterPro" id="IPR006642">
    <property type="entry name" value="Rad18_UBZ4"/>
</dbReference>
<protein>
    <recommendedName>
        <fullName evidence="20">Fanconi-associated nuclease</fullName>
        <ecNumber evidence="20">3.1.4.1</ecNumber>
    </recommendedName>
</protein>
<dbReference type="Pfam" id="PF21315">
    <property type="entry name" value="FAN1_HTH"/>
    <property type="match status" value="1"/>
</dbReference>
<dbReference type="AlphaFoldDB" id="A0A8B8WMT8"/>
<dbReference type="CTD" id="22909"/>
<evidence type="ECO:0000256" key="1">
    <source>
        <dbReference type="ARBA" id="ARBA00000983"/>
    </source>
</evidence>
<keyword evidence="13" id="KW-0175">Coiled coil</keyword>
<comment type="catalytic activity">
    <reaction evidence="1 20">
        <text>Hydrolytically removes 5'-nucleotides successively from the 3'-hydroxy termini of 3'-hydroxy-terminated oligonucleotides.</text>
        <dbReference type="EC" id="3.1.4.1"/>
    </reaction>
</comment>
<accession>A0A8B8WMT8</accession>
<keyword evidence="11" id="KW-0269">Exonuclease</keyword>
<comment type="subcellular location">
    <subcellularLocation>
        <location evidence="2 20">Nucleus</location>
    </subcellularLocation>
</comment>
<keyword evidence="6" id="KW-0255">Endonuclease</keyword>
<evidence type="ECO:0000259" key="22">
    <source>
        <dbReference type="PROSITE" id="PS51908"/>
    </source>
</evidence>
<evidence type="ECO:0000256" key="19">
    <source>
        <dbReference type="PROSITE-ProRule" id="PRU01256"/>
    </source>
</evidence>
<feature type="region of interest" description="Disordered" evidence="21">
    <location>
        <begin position="321"/>
        <end position="353"/>
    </location>
</feature>
<evidence type="ECO:0000256" key="4">
    <source>
        <dbReference type="ARBA" id="ARBA00022722"/>
    </source>
</evidence>
<dbReference type="GO" id="GO:0017108">
    <property type="term" value="F:5'-flap endonuclease activity"/>
    <property type="evidence" value="ECO:0007669"/>
    <property type="project" value="TreeGrafter"/>
</dbReference>
<feature type="compositionally biased region" description="Polar residues" evidence="21">
    <location>
        <begin position="176"/>
        <end position="189"/>
    </location>
</feature>
<evidence type="ECO:0000313" key="24">
    <source>
        <dbReference type="RefSeq" id="XP_036698526.1"/>
    </source>
</evidence>
<keyword evidence="16 20" id="KW-0539">Nucleus</keyword>
<evidence type="ECO:0000256" key="12">
    <source>
        <dbReference type="ARBA" id="ARBA00022842"/>
    </source>
</evidence>
<dbReference type="Proteomes" id="UP000694857">
    <property type="component" value="Chromosome 2"/>
</dbReference>
<evidence type="ECO:0000256" key="6">
    <source>
        <dbReference type="ARBA" id="ARBA00022759"/>
    </source>
</evidence>
<keyword evidence="14 19" id="KW-0234">DNA repair</keyword>
<feature type="domain" description="UBZ4-type" evidence="22">
    <location>
        <begin position="40"/>
        <end position="68"/>
    </location>
</feature>
<evidence type="ECO:0000256" key="2">
    <source>
        <dbReference type="ARBA" id="ARBA00004123"/>
    </source>
</evidence>
<comment type="function">
    <text evidence="20">Nuclease required for the repair of DNA interstrand cross-links (ICL). Acts as a 5'-3' exonuclease that anchors at a cut end of DNA and cleaves DNA successively at every third nucleotide, allowing to excise an ICL from one strand through flanking incisions.</text>
</comment>
<keyword evidence="7 19" id="KW-0227">DNA damage</keyword>
<comment type="subunit">
    <text evidence="18">Interacts with FANCD2 (when monoubiquitinated). Interacts with FANCI, MLH1, MLH3 and PMS2.</text>
</comment>
<dbReference type="Pfam" id="PF21169">
    <property type="entry name" value="Fan1_SAP"/>
    <property type="match status" value="1"/>
</dbReference>
<dbReference type="CDD" id="cd22326">
    <property type="entry name" value="FAN1-like"/>
    <property type="match status" value="1"/>
</dbReference>
<dbReference type="GO" id="GO:0004528">
    <property type="term" value="F:phosphodiesterase I activity"/>
    <property type="evidence" value="ECO:0007669"/>
    <property type="project" value="UniProtKB-EC"/>
</dbReference>
<keyword evidence="12 20" id="KW-0460">Magnesium</keyword>
<dbReference type="OrthoDB" id="76364at2759"/>
<evidence type="ECO:0000256" key="15">
    <source>
        <dbReference type="ARBA" id="ARBA00023211"/>
    </source>
</evidence>
<dbReference type="GeneID" id="118890190"/>
<dbReference type="PROSITE" id="PS51908">
    <property type="entry name" value="ZF_UBZ4"/>
    <property type="match status" value="1"/>
</dbReference>
<dbReference type="RefSeq" id="XP_036698527.1">
    <property type="nucleotide sequence ID" value="XM_036842632.1"/>
</dbReference>
<dbReference type="InterPro" id="IPR011856">
    <property type="entry name" value="tRNA_endonuc-like_dom_sf"/>
</dbReference>
<feature type="compositionally biased region" description="Polar residues" evidence="21">
    <location>
        <begin position="99"/>
        <end position="112"/>
    </location>
</feature>
<dbReference type="SMART" id="SM00990">
    <property type="entry name" value="VRR_NUC"/>
    <property type="match status" value="1"/>
</dbReference>
<evidence type="ECO:0000256" key="11">
    <source>
        <dbReference type="ARBA" id="ARBA00022839"/>
    </source>
</evidence>
<dbReference type="FunFam" id="3.40.1350.10:FF:000004">
    <property type="entry name" value="Fanconi-associated nuclease"/>
    <property type="match status" value="1"/>
</dbReference>
<reference evidence="24 25" key="1">
    <citation type="submission" date="2025-04" db="UniProtKB">
        <authorList>
            <consortium name="RefSeq"/>
        </authorList>
    </citation>
    <scope>IDENTIFICATION</scope>
    <source>
        <tissue evidence="24 25">Epidermis and Blubber</tissue>
    </source>
</reference>
<dbReference type="PANTHER" id="PTHR15749:SF4">
    <property type="entry name" value="FANCONI-ASSOCIATED NUCLEASE 1"/>
    <property type="match status" value="1"/>
</dbReference>
<dbReference type="InterPro" id="IPR049126">
    <property type="entry name" value="FAN1-like_TPR"/>
</dbReference>
<feature type="region of interest" description="Disordered" evidence="21">
    <location>
        <begin position="1"/>
        <end position="22"/>
    </location>
</feature>
<sequence>MMSVGKSSKKRPRRSLSSSKTKKNESNSIIAFFNNVPPVKLACPVCSKMVPRYDLNRHLDEMCANNGDVTPADPGHVGLSSNVSTVDLTNIVLEDVTPEKSSPSKINLTPGRSDSAKMGIKQQTSPYFKSNDDAVCRNQDGLRHHNVKVIPLGSLSSKLSRRYLKAKRSIDKNEGFANQSPQSSSSTGVKSLVDQCSEMEGQDQLLENSSQKENVFACDSLEEPSTPEHIVGGSKIMEAEGQTAAQECGRSTLTPTFSDNAPVLLSPDLTLGHKLKSASEDHLAKQESIKGTDDKGVENCEAGGCEEVKMTFVSQAPTQSSHWEAKSHNSTHDASIWNDSQALPPEGDSGLKNEITDRIPLEQGSSCDVSCVTSPAPPDHPYYLRSFLVVLKAVFENEEDRRLFDEHEKGIITKFHQLSASGQKLYVRLFQRKFGWIKMNKLEYEEISADLTPVVRELTHAGFLQTESELQELSEVLELLSAPELKALAKTFHLVNPNGQKQQLVDAFLKLAKQPSVCTWRKNQPGIGAVILKRAKDWVGQSVRVCRDPRAVFSRVLLLFSLTHAVEEEEAACGGQGQLSTVLLVNLGRMEFPRYTVSRKTQIFQDREDLIRYAAAAHMLNDISTAMASGAWEEARELARCAKQDWDGLKDHPSLRARSFRSVVKPTCAGEFPPCFAWSQSAGYHEKLPLFLRCFTVGWVYTRILSRTVEILQRLHMYKEAVKELENLLSQKVYCPDSRGRWWDRLALNLHQHLKRLEPAIKCITAGLADPDVRTGHRLSLYQRAVRLRASPSCQKYAHLFRQLPEITVDDVKHVTVTGRLCPQHGPGKSVFVLEAGGTAPATVLCSVEELALAHYRRCGFDQGIHGEGSTFSTLYGLLLWDVIFMDGIPDAFRNAYQAAPLDLCTDSFFASRAPAIEARLRQIHGAPAESLRAWVAAAWQAQEGRVASLVSWDRFASLQQAQDLVSCLGGPILSGVCRRLAVDFRHCRGGLPDLVVWSSQSHHVKLVEVKGPSDRLSQKQMIWLDELHRLGADVEVCHVAAVGAKSRGPN</sequence>
<keyword evidence="8 19" id="KW-0863">Zinc-finger</keyword>
<keyword evidence="5 20" id="KW-0479">Metal-binding</keyword>
<evidence type="ECO:0000256" key="10">
    <source>
        <dbReference type="ARBA" id="ARBA00022833"/>
    </source>
</evidence>
<dbReference type="SMART" id="SM00734">
    <property type="entry name" value="ZnF_Rad18"/>
    <property type="match status" value="1"/>
</dbReference>
<feature type="region of interest" description="Disordered" evidence="21">
    <location>
        <begin position="172"/>
        <end position="191"/>
    </location>
</feature>
<dbReference type="GO" id="GO:0008409">
    <property type="term" value="F:5'-3' exonuclease activity"/>
    <property type="evidence" value="ECO:0007669"/>
    <property type="project" value="UniProtKB-ARBA"/>
</dbReference>
<dbReference type="RefSeq" id="XP_036698526.1">
    <property type="nucleotide sequence ID" value="XM_036842631.1"/>
</dbReference>
<dbReference type="GO" id="GO:0005634">
    <property type="term" value="C:nucleus"/>
    <property type="evidence" value="ECO:0007669"/>
    <property type="project" value="UniProtKB-SubCell"/>
</dbReference>
<dbReference type="InterPro" id="IPR033315">
    <property type="entry name" value="Fan1-like"/>
</dbReference>
<dbReference type="EC" id="3.1.4.1" evidence="20"/>
<evidence type="ECO:0000256" key="9">
    <source>
        <dbReference type="ARBA" id="ARBA00022801"/>
    </source>
</evidence>
<proteinExistence type="inferred from homology"/>
<keyword evidence="4 20" id="KW-0540">Nuclease</keyword>
<dbReference type="Pfam" id="PF08774">
    <property type="entry name" value="VRR_NUC"/>
    <property type="match status" value="1"/>
</dbReference>
<keyword evidence="9 20" id="KW-0378">Hydrolase</keyword>
<dbReference type="InterPro" id="IPR049138">
    <property type="entry name" value="Fan1_SAP_met"/>
</dbReference>
<organism evidence="23 24">
    <name type="scientific">Balaenoptera musculus</name>
    <name type="common">Blue whale</name>
    <dbReference type="NCBI Taxonomy" id="9771"/>
    <lineage>
        <taxon>Eukaryota</taxon>
        <taxon>Metazoa</taxon>
        <taxon>Chordata</taxon>
        <taxon>Craniata</taxon>
        <taxon>Vertebrata</taxon>
        <taxon>Euteleostomi</taxon>
        <taxon>Mammalia</taxon>
        <taxon>Eutheria</taxon>
        <taxon>Laurasiatheria</taxon>
        <taxon>Artiodactyla</taxon>
        <taxon>Whippomorpha</taxon>
        <taxon>Cetacea</taxon>
        <taxon>Mysticeti</taxon>
        <taxon>Balaenopteridae</taxon>
        <taxon>Balaenoptera</taxon>
    </lineage>
</organism>
<evidence type="ECO:0000256" key="13">
    <source>
        <dbReference type="ARBA" id="ARBA00023054"/>
    </source>
</evidence>
<dbReference type="GO" id="GO:0008270">
    <property type="term" value="F:zinc ion binding"/>
    <property type="evidence" value="ECO:0007669"/>
    <property type="project" value="UniProtKB-KW"/>
</dbReference>
<dbReference type="PANTHER" id="PTHR15749">
    <property type="entry name" value="FANCONI-ASSOCIATED NUCLEASE 1"/>
    <property type="match status" value="1"/>
</dbReference>
<evidence type="ECO:0000256" key="17">
    <source>
        <dbReference type="ARBA" id="ARBA00056226"/>
    </source>
</evidence>
<name>A0A8B8WMT8_BALMU</name>
<dbReference type="InterPro" id="IPR014883">
    <property type="entry name" value="VRR_NUC"/>
</dbReference>
<dbReference type="FunFam" id="3.30.160.60:FF:001796">
    <property type="entry name" value="Fanconi-associated nuclease"/>
    <property type="match status" value="1"/>
</dbReference>
<dbReference type="GO" id="GO:0070336">
    <property type="term" value="F:flap-structured DNA binding"/>
    <property type="evidence" value="ECO:0007669"/>
    <property type="project" value="TreeGrafter"/>
</dbReference>
<comment type="function">
    <text evidence="17">Nuclease required for the repair of DNA interstrand cross-links (ICL) recruited at sites of DNA damage by monoubiquitinated FANCD2. Specifically involved in repair of ICL-induced DNA breaks by being required for efficient homologous recombination, probably in the resolution of homologous recombination intermediates. Not involved in DNA double-strand breaks resection. Acts as a 5'-3' exonuclease that anchors at a cut end of DNA and cleaves DNA successively at every third nucleotide, allowing to excise an ICL from one strand through flanking incisions. Probably keeps excising with 3'-flap annealing until it reaches and unhooks the ICL. Acts at sites that have a 5'-terminal phosphate anchor at a nick or a 1- or 2-nucleotide flap and is augmented by a 3' flap. Also has endonuclease activity toward 5'-flaps.</text>
</comment>
<dbReference type="KEGG" id="bmus:118890190"/>
<evidence type="ECO:0000256" key="18">
    <source>
        <dbReference type="ARBA" id="ARBA00064222"/>
    </source>
</evidence>
<dbReference type="Pfam" id="PF21170">
    <property type="entry name" value="FAN1_TPR"/>
    <property type="match status" value="2"/>
</dbReference>
<dbReference type="GO" id="GO:0036297">
    <property type="term" value="P:interstrand cross-link repair"/>
    <property type="evidence" value="ECO:0007669"/>
    <property type="project" value="InterPro"/>
</dbReference>
<keyword evidence="23" id="KW-1185">Reference proteome</keyword>
<evidence type="ECO:0000256" key="20">
    <source>
        <dbReference type="RuleBase" id="RU365033"/>
    </source>
</evidence>
<keyword evidence="10" id="KW-0862">Zinc</keyword>
<evidence type="ECO:0000313" key="25">
    <source>
        <dbReference type="RefSeq" id="XP_036698527.1"/>
    </source>
</evidence>
<dbReference type="Gene3D" id="3.30.160.60">
    <property type="entry name" value="Classic Zinc Finger"/>
    <property type="match status" value="1"/>
</dbReference>
<evidence type="ECO:0000313" key="23">
    <source>
        <dbReference type="Proteomes" id="UP000694857"/>
    </source>
</evidence>
<evidence type="ECO:0000256" key="16">
    <source>
        <dbReference type="ARBA" id="ARBA00023242"/>
    </source>
</evidence>
<dbReference type="InterPro" id="IPR049132">
    <property type="entry name" value="FAN1-like_euk"/>
</dbReference>
<evidence type="ECO:0000256" key="5">
    <source>
        <dbReference type="ARBA" id="ARBA00022723"/>
    </source>
</evidence>
<dbReference type="InterPro" id="IPR049125">
    <property type="entry name" value="FAN1-like_WH"/>
</dbReference>
<evidence type="ECO:0000256" key="3">
    <source>
        <dbReference type="ARBA" id="ARBA00005533"/>
    </source>
</evidence>
<keyword evidence="15 20" id="KW-0464">Manganese</keyword>
<evidence type="ECO:0000256" key="8">
    <source>
        <dbReference type="ARBA" id="ARBA00022771"/>
    </source>
</evidence>
<evidence type="ECO:0000256" key="21">
    <source>
        <dbReference type="SAM" id="MobiDB-lite"/>
    </source>
</evidence>
<feature type="region of interest" description="Disordered" evidence="21">
    <location>
        <begin position="97"/>
        <end position="118"/>
    </location>
</feature>
<gene>
    <name evidence="24 25" type="primary">FAN1</name>
</gene>
<comment type="cofactor">
    <cofactor evidence="20">
        <name>Mg(2+)</name>
        <dbReference type="ChEBI" id="CHEBI:18420"/>
    </cofactor>
    <cofactor evidence="20">
        <name>Mn(2+)</name>
        <dbReference type="ChEBI" id="CHEBI:29035"/>
    </cofactor>
</comment>
<evidence type="ECO:0000256" key="14">
    <source>
        <dbReference type="ARBA" id="ARBA00023204"/>
    </source>
</evidence>
<comment type="similarity">
    <text evidence="3 20">Belongs to the FAN1 family.</text>
</comment>
<evidence type="ECO:0000256" key="7">
    <source>
        <dbReference type="ARBA" id="ARBA00022763"/>
    </source>
</evidence>
<dbReference type="Gene3D" id="3.40.1350.10">
    <property type="match status" value="1"/>
</dbReference>